<reference evidence="1" key="1">
    <citation type="submission" date="2023-04" db="EMBL/GenBank/DDBJ databases">
        <title>Genomic characterization of faba bean (Vicia faba) microsymbionts in Mexican soils.</title>
        <authorList>
            <person name="Rivera Orduna F.N."/>
            <person name="Guevara-Luna J."/>
            <person name="Yan J."/>
            <person name="Arroyo-Herrera I."/>
            <person name="Li Y."/>
            <person name="Vasquez-Murrieta M.S."/>
            <person name="Wang E.T."/>
        </authorList>
    </citation>
    <scope>NUCLEOTIDE SEQUENCE</scope>
    <source>
        <strain evidence="1">CH26</strain>
    </source>
</reference>
<accession>A0AAJ2LP59</accession>
<evidence type="ECO:0000313" key="2">
    <source>
        <dbReference type="Proteomes" id="UP001268610"/>
    </source>
</evidence>
<proteinExistence type="predicted"/>
<dbReference type="AlphaFoldDB" id="A0AAJ2LP59"/>
<organism evidence="1 2">
    <name type="scientific">Rhizobium hidalgonense</name>
    <dbReference type="NCBI Taxonomy" id="1538159"/>
    <lineage>
        <taxon>Bacteria</taxon>
        <taxon>Pseudomonadati</taxon>
        <taxon>Pseudomonadota</taxon>
        <taxon>Alphaproteobacteria</taxon>
        <taxon>Hyphomicrobiales</taxon>
        <taxon>Rhizobiaceae</taxon>
        <taxon>Rhizobium/Agrobacterium group</taxon>
        <taxon>Rhizobium</taxon>
    </lineage>
</organism>
<sequence length="74" mass="8201">MANKTVLPIRRRPSWDRLDGVGSACACLRGKRMKNLVNPKAERHFPMSGKATEACRGSGFQPLTPAAANSREWF</sequence>
<dbReference type="RefSeq" id="WP_310865695.1">
    <property type="nucleotide sequence ID" value="NZ_JAVLSF010000014.1"/>
</dbReference>
<comment type="caution">
    <text evidence="1">The sequence shown here is derived from an EMBL/GenBank/DDBJ whole genome shotgun (WGS) entry which is preliminary data.</text>
</comment>
<dbReference type="EMBL" id="JAVLSF010000014">
    <property type="protein sequence ID" value="MDR9775364.1"/>
    <property type="molecule type" value="Genomic_DNA"/>
</dbReference>
<dbReference type="Proteomes" id="UP001268610">
    <property type="component" value="Unassembled WGS sequence"/>
</dbReference>
<gene>
    <name evidence="1" type="ORF">RJJ65_22455</name>
</gene>
<evidence type="ECO:0000313" key="1">
    <source>
        <dbReference type="EMBL" id="MDR9775364.1"/>
    </source>
</evidence>
<name>A0AAJ2LP59_9HYPH</name>
<protein>
    <submittedName>
        <fullName evidence="1">Uncharacterized protein</fullName>
    </submittedName>
</protein>